<name>A0A840UR00_9FIRM</name>
<gene>
    <name evidence="2" type="ORF">HNR32_000544</name>
</gene>
<keyword evidence="1" id="KW-1133">Transmembrane helix</keyword>
<accession>A0A840UR00</accession>
<sequence length="350" mass="40652">MKKIFSNMKIKLFLIGIILLLIALSSLYWYFAYHIKTPEYAWQMVQTSIEKHDIEKFNKYIDEKALVNKLSQDIIENMLISRTAQQGDTRLVMQEYAGIFQEALGKKIDEAVNLYVKTGKWEKDTAQSQEQMSEDAALIDNLGLNDIKVIDKKLVNIDEKAGKAIYKIDIQQTEIAQNFSFTVLMERQSNGVWKIVQINNFSEFLTLLNNHRRQYMHEYVEKTDALMQQHKKTFSDIQNQLNAIISKNSIGSDAVRNDLKTIINTNMVPHWKMLKEALTAINAPKSASTLQKLRLRICDLYLEYYTNYSKWLDDKNIQTLRAANKALNQVKILESNENNLTNIVKKDILQ</sequence>
<organism evidence="2 3">
    <name type="scientific">Pectinatus brassicae</name>
    <dbReference type="NCBI Taxonomy" id="862415"/>
    <lineage>
        <taxon>Bacteria</taxon>
        <taxon>Bacillati</taxon>
        <taxon>Bacillota</taxon>
        <taxon>Negativicutes</taxon>
        <taxon>Selenomonadales</taxon>
        <taxon>Selenomonadaceae</taxon>
        <taxon>Pectinatus</taxon>
    </lineage>
</organism>
<feature type="transmembrane region" description="Helical" evidence="1">
    <location>
        <begin position="12"/>
        <end position="31"/>
    </location>
</feature>
<dbReference type="AlphaFoldDB" id="A0A840UR00"/>
<dbReference type="RefSeq" id="WP_183859383.1">
    <property type="nucleotide sequence ID" value="NZ_JACHFH010000004.1"/>
</dbReference>
<comment type="caution">
    <text evidence="2">The sequence shown here is derived from an EMBL/GenBank/DDBJ whole genome shotgun (WGS) entry which is preliminary data.</text>
</comment>
<evidence type="ECO:0000313" key="2">
    <source>
        <dbReference type="EMBL" id="MBB5335423.1"/>
    </source>
</evidence>
<keyword evidence="1" id="KW-0812">Transmembrane</keyword>
<evidence type="ECO:0000313" key="3">
    <source>
        <dbReference type="Proteomes" id="UP000559117"/>
    </source>
</evidence>
<dbReference type="EMBL" id="JACHFH010000004">
    <property type="protein sequence ID" value="MBB5335423.1"/>
    <property type="molecule type" value="Genomic_DNA"/>
</dbReference>
<protein>
    <submittedName>
        <fullName evidence="2">Uncharacterized protein</fullName>
    </submittedName>
</protein>
<keyword evidence="1" id="KW-0472">Membrane</keyword>
<evidence type="ECO:0000256" key="1">
    <source>
        <dbReference type="SAM" id="Phobius"/>
    </source>
</evidence>
<keyword evidence="3" id="KW-1185">Reference proteome</keyword>
<reference evidence="2 3" key="1">
    <citation type="submission" date="2020-08" db="EMBL/GenBank/DDBJ databases">
        <title>Genomic Encyclopedia of Type Strains, Phase IV (KMG-IV): sequencing the most valuable type-strain genomes for metagenomic binning, comparative biology and taxonomic classification.</title>
        <authorList>
            <person name="Goeker M."/>
        </authorList>
    </citation>
    <scope>NUCLEOTIDE SEQUENCE [LARGE SCALE GENOMIC DNA]</scope>
    <source>
        <strain evidence="2 3">DSM 24661</strain>
    </source>
</reference>
<proteinExistence type="predicted"/>
<dbReference type="Proteomes" id="UP000559117">
    <property type="component" value="Unassembled WGS sequence"/>
</dbReference>